<evidence type="ECO:0000256" key="5">
    <source>
        <dbReference type="ARBA" id="ARBA00023002"/>
    </source>
</evidence>
<dbReference type="PRINTS" id="PR00081">
    <property type="entry name" value="GDHRDH"/>
</dbReference>
<gene>
    <name evidence="6" type="ORF">RJ639_020019</name>
</gene>
<comment type="similarity">
    <text evidence="2">Belongs to the short-chain dehydrogenases/reductases (SDR) family.</text>
</comment>
<dbReference type="Gene3D" id="3.40.50.720">
    <property type="entry name" value="NAD(P)-binding Rossmann-like Domain"/>
    <property type="match status" value="1"/>
</dbReference>
<comment type="subcellular location">
    <subcellularLocation>
        <location evidence="1">Membrane</location>
        <topology evidence="1">Single-pass type II membrane protein</topology>
    </subcellularLocation>
</comment>
<dbReference type="AlphaFoldDB" id="A0AA89AIB4"/>
<evidence type="ECO:0000313" key="6">
    <source>
        <dbReference type="EMBL" id="KAK3003403.1"/>
    </source>
</evidence>
<keyword evidence="4" id="KW-0812">Transmembrane</keyword>
<dbReference type="PANTHER" id="PTHR43391:SF76">
    <property type="entry name" value="11-BETA-HYDROXYSTEROID DEHYDROGENASE-LIKE 2-RELATED"/>
    <property type="match status" value="1"/>
</dbReference>
<evidence type="ECO:0000313" key="7">
    <source>
        <dbReference type="Proteomes" id="UP001188597"/>
    </source>
</evidence>
<accession>A0AA89AIB4</accession>
<dbReference type="InterPro" id="IPR002347">
    <property type="entry name" value="SDR_fam"/>
</dbReference>
<dbReference type="SUPFAM" id="SSF51735">
    <property type="entry name" value="NAD(P)-binding Rossmann-fold domains"/>
    <property type="match status" value="1"/>
</dbReference>
<evidence type="ECO:0000256" key="1">
    <source>
        <dbReference type="ARBA" id="ARBA00004606"/>
    </source>
</evidence>
<sequence length="121" mass="13001">MFEDHMCVADHASVMNINFWGSVYSTQFAVPHLRASKGKIAVIAAVAGWLPTPKLSIYGASKAALISFYETLRSDIGSVIGITTVTPGLVGSEITQGDFQAKASYATNSVYPKDLPYLLSR</sequence>
<keyword evidence="7" id="KW-1185">Reference proteome</keyword>
<evidence type="ECO:0000256" key="4">
    <source>
        <dbReference type="ARBA" id="ARBA00022968"/>
    </source>
</evidence>
<organism evidence="6 7">
    <name type="scientific">Escallonia herrerae</name>
    <dbReference type="NCBI Taxonomy" id="1293975"/>
    <lineage>
        <taxon>Eukaryota</taxon>
        <taxon>Viridiplantae</taxon>
        <taxon>Streptophyta</taxon>
        <taxon>Embryophyta</taxon>
        <taxon>Tracheophyta</taxon>
        <taxon>Spermatophyta</taxon>
        <taxon>Magnoliopsida</taxon>
        <taxon>eudicotyledons</taxon>
        <taxon>Gunneridae</taxon>
        <taxon>Pentapetalae</taxon>
        <taxon>asterids</taxon>
        <taxon>campanulids</taxon>
        <taxon>Escalloniales</taxon>
        <taxon>Escalloniaceae</taxon>
        <taxon>Escallonia</taxon>
    </lineage>
</organism>
<dbReference type="Proteomes" id="UP001188597">
    <property type="component" value="Unassembled WGS sequence"/>
</dbReference>
<protein>
    <submittedName>
        <fullName evidence="6">Uncharacterized protein</fullName>
    </submittedName>
</protein>
<keyword evidence="5" id="KW-0560">Oxidoreductase</keyword>
<dbReference type="GO" id="GO:0016020">
    <property type="term" value="C:membrane"/>
    <property type="evidence" value="ECO:0007669"/>
    <property type="project" value="UniProtKB-SubCell"/>
</dbReference>
<dbReference type="PROSITE" id="PS00061">
    <property type="entry name" value="ADH_SHORT"/>
    <property type="match status" value="1"/>
</dbReference>
<dbReference type="GO" id="GO:0005829">
    <property type="term" value="C:cytosol"/>
    <property type="evidence" value="ECO:0007669"/>
    <property type="project" value="TreeGrafter"/>
</dbReference>
<keyword evidence="4" id="KW-0735">Signal-anchor</keyword>
<name>A0AA89AIB4_9ASTE</name>
<reference evidence="6" key="1">
    <citation type="submission" date="2022-12" db="EMBL/GenBank/DDBJ databases">
        <title>Draft genome assemblies for two species of Escallonia (Escalloniales).</title>
        <authorList>
            <person name="Chanderbali A."/>
            <person name="Dervinis C."/>
            <person name="Anghel I."/>
            <person name="Soltis D."/>
            <person name="Soltis P."/>
            <person name="Zapata F."/>
        </authorList>
    </citation>
    <scope>NUCLEOTIDE SEQUENCE</scope>
    <source>
        <strain evidence="6">UCBG64.0493</strain>
        <tissue evidence="6">Leaf</tissue>
    </source>
</reference>
<dbReference type="PANTHER" id="PTHR43391">
    <property type="entry name" value="RETINOL DEHYDROGENASE-RELATED"/>
    <property type="match status" value="1"/>
</dbReference>
<evidence type="ECO:0000256" key="2">
    <source>
        <dbReference type="ARBA" id="ARBA00006484"/>
    </source>
</evidence>
<dbReference type="Pfam" id="PF00106">
    <property type="entry name" value="adh_short"/>
    <property type="match status" value="1"/>
</dbReference>
<keyword evidence="3" id="KW-0521">NADP</keyword>
<evidence type="ECO:0000256" key="3">
    <source>
        <dbReference type="ARBA" id="ARBA00022857"/>
    </source>
</evidence>
<comment type="caution">
    <text evidence="6">The sequence shown here is derived from an EMBL/GenBank/DDBJ whole genome shotgun (WGS) entry which is preliminary data.</text>
</comment>
<dbReference type="GO" id="GO:0016491">
    <property type="term" value="F:oxidoreductase activity"/>
    <property type="evidence" value="ECO:0007669"/>
    <property type="project" value="UniProtKB-KW"/>
</dbReference>
<dbReference type="InterPro" id="IPR020904">
    <property type="entry name" value="Sc_DH/Rdtase_CS"/>
</dbReference>
<proteinExistence type="inferred from homology"/>
<dbReference type="InterPro" id="IPR036291">
    <property type="entry name" value="NAD(P)-bd_dom_sf"/>
</dbReference>
<dbReference type="EMBL" id="JAVXUP010002425">
    <property type="protein sequence ID" value="KAK3003403.1"/>
    <property type="molecule type" value="Genomic_DNA"/>
</dbReference>